<feature type="compositionally biased region" description="Acidic residues" evidence="9">
    <location>
        <begin position="65"/>
        <end position="74"/>
    </location>
</feature>
<dbReference type="EMBL" id="JAULSW010000005">
    <property type="protein sequence ID" value="KAK3381549.1"/>
    <property type="molecule type" value="Genomic_DNA"/>
</dbReference>
<comment type="similarity">
    <text evidence="2">Belongs to the MCM10 family.</text>
</comment>
<evidence type="ECO:0000256" key="4">
    <source>
        <dbReference type="ARBA" id="ARBA00022723"/>
    </source>
</evidence>
<dbReference type="FunFam" id="2.40.50.140:FF:000174">
    <property type="entry name" value="DNA replication licensing factor mcm10"/>
    <property type="match status" value="1"/>
</dbReference>
<keyword evidence="7" id="KW-0539">Nucleus</keyword>
<feature type="domain" description="MCM10 OB-fold" evidence="11">
    <location>
        <begin position="335"/>
        <end position="459"/>
    </location>
</feature>
<keyword evidence="4" id="KW-0479">Metal-binding</keyword>
<feature type="region of interest" description="Disordered" evidence="9">
    <location>
        <begin position="702"/>
        <end position="779"/>
    </location>
</feature>
<dbReference type="GO" id="GO:0003688">
    <property type="term" value="F:DNA replication origin binding"/>
    <property type="evidence" value="ECO:0007669"/>
    <property type="project" value="TreeGrafter"/>
</dbReference>
<comment type="caution">
    <text evidence="12">The sequence shown here is derived from an EMBL/GenBank/DDBJ whole genome shotgun (WGS) entry which is preliminary data.</text>
</comment>
<keyword evidence="3" id="KW-0235">DNA replication</keyword>
<feature type="compositionally biased region" description="Polar residues" evidence="9">
    <location>
        <begin position="300"/>
        <end position="313"/>
    </location>
</feature>
<evidence type="ECO:0000259" key="11">
    <source>
        <dbReference type="Pfam" id="PF22379"/>
    </source>
</evidence>
<dbReference type="AlphaFoldDB" id="A0AAE0TVW7"/>
<feature type="coiled-coil region" evidence="8">
    <location>
        <begin position="592"/>
        <end position="619"/>
    </location>
</feature>
<keyword evidence="8" id="KW-0175">Coiled coil</keyword>
<dbReference type="Pfam" id="PF22379">
    <property type="entry name" value="OB_MCM10"/>
    <property type="match status" value="1"/>
</dbReference>
<feature type="compositionally biased region" description="Basic and acidic residues" evidence="9">
    <location>
        <begin position="748"/>
        <end position="757"/>
    </location>
</feature>
<feature type="region of interest" description="Disordered" evidence="9">
    <location>
        <begin position="528"/>
        <end position="565"/>
    </location>
</feature>
<dbReference type="Gene3D" id="2.40.50.140">
    <property type="entry name" value="Nucleic acid-binding proteins"/>
    <property type="match status" value="1"/>
</dbReference>
<comment type="subcellular location">
    <subcellularLocation>
        <location evidence="1">Nucleus</location>
    </subcellularLocation>
</comment>
<evidence type="ECO:0008006" key="14">
    <source>
        <dbReference type="Google" id="ProtNLM"/>
    </source>
</evidence>
<feature type="domain" description="Zinc finger Mcm10/DnaG-type" evidence="10">
    <location>
        <begin position="481"/>
        <end position="526"/>
    </location>
</feature>
<dbReference type="GO" id="GO:0003697">
    <property type="term" value="F:single-stranded DNA binding"/>
    <property type="evidence" value="ECO:0007669"/>
    <property type="project" value="InterPro"/>
</dbReference>
<protein>
    <recommendedName>
        <fullName evidence="14">Zinc finger Mcm10/DnaG-type domain-containing protein</fullName>
    </recommendedName>
</protein>
<evidence type="ECO:0000256" key="9">
    <source>
        <dbReference type="SAM" id="MobiDB-lite"/>
    </source>
</evidence>
<dbReference type="GO" id="GO:0043596">
    <property type="term" value="C:nuclear replication fork"/>
    <property type="evidence" value="ECO:0007669"/>
    <property type="project" value="TreeGrafter"/>
</dbReference>
<reference evidence="12" key="1">
    <citation type="journal article" date="2023" name="Mol. Phylogenet. Evol.">
        <title>Genome-scale phylogeny and comparative genomics of the fungal order Sordariales.</title>
        <authorList>
            <person name="Hensen N."/>
            <person name="Bonometti L."/>
            <person name="Westerberg I."/>
            <person name="Brannstrom I.O."/>
            <person name="Guillou S."/>
            <person name="Cros-Aarteil S."/>
            <person name="Calhoun S."/>
            <person name="Haridas S."/>
            <person name="Kuo A."/>
            <person name="Mondo S."/>
            <person name="Pangilinan J."/>
            <person name="Riley R."/>
            <person name="LaButti K."/>
            <person name="Andreopoulos B."/>
            <person name="Lipzen A."/>
            <person name="Chen C."/>
            <person name="Yan M."/>
            <person name="Daum C."/>
            <person name="Ng V."/>
            <person name="Clum A."/>
            <person name="Steindorff A."/>
            <person name="Ohm R.A."/>
            <person name="Martin F."/>
            <person name="Silar P."/>
            <person name="Natvig D.O."/>
            <person name="Lalanne C."/>
            <person name="Gautier V."/>
            <person name="Ament-Velasquez S.L."/>
            <person name="Kruys A."/>
            <person name="Hutchinson M.I."/>
            <person name="Powell A.J."/>
            <person name="Barry K."/>
            <person name="Miller A.N."/>
            <person name="Grigoriev I.V."/>
            <person name="Debuchy R."/>
            <person name="Gladieux P."/>
            <person name="Hiltunen Thoren M."/>
            <person name="Johannesson H."/>
        </authorList>
    </citation>
    <scope>NUCLEOTIDE SEQUENCE</scope>
    <source>
        <strain evidence="12">CBS 232.78</strain>
    </source>
</reference>
<dbReference type="Proteomes" id="UP001285441">
    <property type="component" value="Unassembled WGS sequence"/>
</dbReference>
<feature type="compositionally biased region" description="Low complexity" evidence="9">
    <location>
        <begin position="317"/>
        <end position="327"/>
    </location>
</feature>
<dbReference type="PANTHER" id="PTHR13454">
    <property type="entry name" value="PROTEIN MCM10 HOMOLOG"/>
    <property type="match status" value="1"/>
</dbReference>
<keyword evidence="5" id="KW-0863">Zinc-finger</keyword>
<dbReference type="GO" id="GO:0008270">
    <property type="term" value="F:zinc ion binding"/>
    <property type="evidence" value="ECO:0007669"/>
    <property type="project" value="UniProtKB-KW"/>
</dbReference>
<feature type="region of interest" description="Disordered" evidence="9">
    <location>
        <begin position="98"/>
        <end position="117"/>
    </location>
</feature>
<reference evidence="12" key="2">
    <citation type="submission" date="2023-06" db="EMBL/GenBank/DDBJ databases">
        <authorList>
            <consortium name="Lawrence Berkeley National Laboratory"/>
            <person name="Haridas S."/>
            <person name="Hensen N."/>
            <person name="Bonometti L."/>
            <person name="Westerberg I."/>
            <person name="Brannstrom I.O."/>
            <person name="Guillou S."/>
            <person name="Cros-Aarteil S."/>
            <person name="Calhoun S."/>
            <person name="Kuo A."/>
            <person name="Mondo S."/>
            <person name="Pangilinan J."/>
            <person name="Riley R."/>
            <person name="LaButti K."/>
            <person name="Andreopoulos B."/>
            <person name="Lipzen A."/>
            <person name="Chen C."/>
            <person name="Yanf M."/>
            <person name="Daum C."/>
            <person name="Ng V."/>
            <person name="Clum A."/>
            <person name="Steindorff A."/>
            <person name="Ohm R."/>
            <person name="Martin F."/>
            <person name="Silar P."/>
            <person name="Natvig D."/>
            <person name="Lalanne C."/>
            <person name="Gautier V."/>
            <person name="Ament-velasquez S.L."/>
            <person name="Kruys A."/>
            <person name="Hutchinson M.I."/>
            <person name="Powell A.J."/>
            <person name="Barry K."/>
            <person name="Miller A.N."/>
            <person name="Grigoriev I.V."/>
            <person name="Debuchy R."/>
            <person name="Gladieux P."/>
            <person name="Thoren M.H."/>
            <person name="Johannesson H."/>
        </authorList>
    </citation>
    <scope>NUCLEOTIDE SEQUENCE</scope>
    <source>
        <strain evidence="12">CBS 232.78</strain>
    </source>
</reference>
<keyword evidence="13" id="KW-1185">Reference proteome</keyword>
<dbReference type="InterPro" id="IPR055065">
    <property type="entry name" value="OB_MCM10"/>
</dbReference>
<evidence type="ECO:0000256" key="8">
    <source>
        <dbReference type="SAM" id="Coils"/>
    </source>
</evidence>
<evidence type="ECO:0000256" key="7">
    <source>
        <dbReference type="ARBA" id="ARBA00023242"/>
    </source>
</evidence>
<dbReference type="InterPro" id="IPR040184">
    <property type="entry name" value="Mcm10"/>
</dbReference>
<accession>A0AAE0TVW7</accession>
<dbReference type="GO" id="GO:0006270">
    <property type="term" value="P:DNA replication initiation"/>
    <property type="evidence" value="ECO:0007669"/>
    <property type="project" value="InterPro"/>
</dbReference>
<feature type="region of interest" description="Disordered" evidence="9">
    <location>
        <begin position="1"/>
        <end position="74"/>
    </location>
</feature>
<evidence type="ECO:0000259" key="10">
    <source>
        <dbReference type="Pfam" id="PF09329"/>
    </source>
</evidence>
<dbReference type="InterPro" id="IPR015408">
    <property type="entry name" value="Znf_Mcm10/DnaG"/>
</dbReference>
<organism evidence="12 13">
    <name type="scientific">Podospora didyma</name>
    <dbReference type="NCBI Taxonomy" id="330526"/>
    <lineage>
        <taxon>Eukaryota</taxon>
        <taxon>Fungi</taxon>
        <taxon>Dikarya</taxon>
        <taxon>Ascomycota</taxon>
        <taxon>Pezizomycotina</taxon>
        <taxon>Sordariomycetes</taxon>
        <taxon>Sordariomycetidae</taxon>
        <taxon>Sordariales</taxon>
        <taxon>Podosporaceae</taxon>
        <taxon>Podospora</taxon>
    </lineage>
</organism>
<feature type="region of interest" description="Disordered" evidence="9">
    <location>
        <begin position="294"/>
        <end position="327"/>
    </location>
</feature>
<dbReference type="Pfam" id="PF09329">
    <property type="entry name" value="zf-primase"/>
    <property type="match status" value="1"/>
</dbReference>
<keyword evidence="6" id="KW-0862">Zinc</keyword>
<dbReference type="PANTHER" id="PTHR13454:SF11">
    <property type="entry name" value="PROTEIN MCM10 HOMOLOG"/>
    <property type="match status" value="1"/>
</dbReference>
<feature type="region of interest" description="Disordered" evidence="9">
    <location>
        <begin position="185"/>
        <end position="215"/>
    </location>
</feature>
<name>A0AAE0TVW7_9PEZI</name>
<feature type="compositionally biased region" description="Basic and acidic residues" evidence="9">
    <location>
        <begin position="20"/>
        <end position="32"/>
    </location>
</feature>
<evidence type="ECO:0000256" key="1">
    <source>
        <dbReference type="ARBA" id="ARBA00004123"/>
    </source>
</evidence>
<evidence type="ECO:0000256" key="3">
    <source>
        <dbReference type="ARBA" id="ARBA00022705"/>
    </source>
</evidence>
<feature type="compositionally biased region" description="Basic and acidic residues" evidence="9">
    <location>
        <begin position="103"/>
        <end position="116"/>
    </location>
</feature>
<gene>
    <name evidence="12" type="ORF">B0H63DRAFT_208167</name>
</gene>
<evidence type="ECO:0000256" key="6">
    <source>
        <dbReference type="ARBA" id="ARBA00022833"/>
    </source>
</evidence>
<evidence type="ECO:0000313" key="13">
    <source>
        <dbReference type="Proteomes" id="UP001285441"/>
    </source>
</evidence>
<dbReference type="InterPro" id="IPR012340">
    <property type="entry name" value="NA-bd_OB-fold"/>
</dbReference>
<proteinExistence type="inferred from homology"/>
<sequence length="843" mass="90966">MAAQWPPRSPRDVLLNSPGARERLRRLADRKSPTPSPARLRTSRSTPALNTRLGGGDMDNGLFDDLGDGGDDDDEEMLQLQLQAIQARMKIKKLQAAKAQKKAASESDTRPRETAGLREVPLQSKLAAVRDRMEGQPTITNSIQVPASPVRKAQSALNHQTSPQRVTLGIDKGRRAVDMSLKRAPSVRKAYDEQPGQQNAQGGYLRRSKTPLPGQVQEAVARPLSFNERLASARSEEASRQERQQRIQKIRTTAFSIGKQEMEDYKSKALNLLDIPYKAQELTRNEVLSAAGKAPGVQLPRSSTVPSIRSASSDPGAAPATESSNSENAAAFEPYSGLHLSKRILPHQVLTRAITGKKTYALQDLLRQVKAPDFSLPEVESDIVVFAIIANKSDPRSHRPGPGGAAQQDRGKYMVLTLVDLSFEVELFLFNSGFDRFWKLTPGTVLAILNPTILPPPPGREDGGRFGLVINSDEDTILEIGNARDLGYCKSVKKDGQFCKSWVNVRRSEYCEFHTNEAVRKTRSNRVELNGSSFGSGGGKAPGSRKYAGQPDYKRKDDQSNGNYDRFSQTHVFVSGARRGAASLMDEETAGIADRVEREEALKRRLAQKEKERDIAKRLGELGGGAGREYMSRTATAVSVAPKGATKGAAGLGSSVSSAISVPVPGSLSALNTSMLTLPGEQPPKWDARALGLVGRRGVEQPKISLGPIKRKRPESSASSSTVSGGGTNGQPKTALGWGSSLTSKLGRMKEGERLDGTKASAANSSNINPDDRGGADAFAAAGACGSTRSDLSPVRKKTRFVTEKGIREAGRESIGEPLSAAAKSRRQVVLDDDDDDDLIILP</sequence>
<evidence type="ECO:0000256" key="5">
    <source>
        <dbReference type="ARBA" id="ARBA00022771"/>
    </source>
</evidence>
<evidence type="ECO:0000313" key="12">
    <source>
        <dbReference type="EMBL" id="KAK3381549.1"/>
    </source>
</evidence>
<evidence type="ECO:0000256" key="2">
    <source>
        <dbReference type="ARBA" id="ARBA00009679"/>
    </source>
</evidence>